<dbReference type="Proteomes" id="UP000028824">
    <property type="component" value="Unassembled WGS sequence"/>
</dbReference>
<keyword evidence="3" id="KW-1185">Reference proteome</keyword>
<comment type="caution">
    <text evidence="2">The sequence shown here is derived from an EMBL/GenBank/DDBJ whole genome shotgun (WGS) entry which is preliminary data.</text>
</comment>
<organism evidence="2 3">
    <name type="scientific">Paenirhodobacter enshiensis</name>
    <dbReference type="NCBI Taxonomy" id="1105367"/>
    <lineage>
        <taxon>Bacteria</taxon>
        <taxon>Pseudomonadati</taxon>
        <taxon>Pseudomonadota</taxon>
        <taxon>Alphaproteobacteria</taxon>
        <taxon>Rhodobacterales</taxon>
        <taxon>Rhodobacter group</taxon>
        <taxon>Paenirhodobacter</taxon>
    </lineage>
</organism>
<gene>
    <name evidence="2" type="ORF">CG50_06035</name>
</gene>
<sequence length="73" mass="7825">MTTDPNMTATLSDSEVDTLIRRSGLSPDAELRSALHASWTHAAQVTSAVRKPRPHSAEPAHVFALPVPPGQQL</sequence>
<dbReference type="eggNOG" id="ENOG502ZNXM">
    <property type="taxonomic scope" value="Bacteria"/>
</dbReference>
<dbReference type="EMBL" id="JFZB01000026">
    <property type="protein sequence ID" value="KFI25213.1"/>
    <property type="molecule type" value="Genomic_DNA"/>
</dbReference>
<evidence type="ECO:0000313" key="3">
    <source>
        <dbReference type="Proteomes" id="UP000028824"/>
    </source>
</evidence>
<dbReference type="OrthoDB" id="281882at204455"/>
<dbReference type="AlphaFoldDB" id="A0A086XT63"/>
<feature type="region of interest" description="Disordered" evidence="1">
    <location>
        <begin position="52"/>
        <end position="73"/>
    </location>
</feature>
<evidence type="ECO:0000256" key="1">
    <source>
        <dbReference type="SAM" id="MobiDB-lite"/>
    </source>
</evidence>
<accession>A0A086XT63</accession>
<reference evidence="2 3" key="1">
    <citation type="submission" date="2014-03" db="EMBL/GenBank/DDBJ databases">
        <title>Genome of Paenirhodobacter enshiensis DW2-9.</title>
        <authorList>
            <person name="Wang D."/>
            <person name="Wang G."/>
        </authorList>
    </citation>
    <scope>NUCLEOTIDE SEQUENCE [LARGE SCALE GENOMIC DNA]</scope>
    <source>
        <strain evidence="2 3">DW2-9</strain>
    </source>
</reference>
<name>A0A086XT63_9RHOB</name>
<proteinExistence type="predicted"/>
<evidence type="ECO:0000313" key="2">
    <source>
        <dbReference type="EMBL" id="KFI25213.1"/>
    </source>
</evidence>
<protein>
    <submittedName>
        <fullName evidence="2">Uncharacterized protein</fullName>
    </submittedName>
</protein>
<dbReference type="RefSeq" id="WP_036638682.1">
    <property type="nucleotide sequence ID" value="NZ_JFZB01000026.1"/>
</dbReference>